<dbReference type="RefSeq" id="WP_192023656.1">
    <property type="nucleotide sequence ID" value="NZ_JACYTN010000001.1"/>
</dbReference>
<dbReference type="EMBL" id="JACYTN010000001">
    <property type="protein sequence ID" value="MBD8497245.1"/>
    <property type="molecule type" value="Genomic_DNA"/>
</dbReference>
<organism evidence="1 2">
    <name type="scientific">Paenibacillus arenosi</name>
    <dbReference type="NCBI Taxonomy" id="2774142"/>
    <lineage>
        <taxon>Bacteria</taxon>
        <taxon>Bacillati</taxon>
        <taxon>Bacillota</taxon>
        <taxon>Bacilli</taxon>
        <taxon>Bacillales</taxon>
        <taxon>Paenibacillaceae</taxon>
        <taxon>Paenibacillus</taxon>
    </lineage>
</organism>
<keyword evidence="2" id="KW-1185">Reference proteome</keyword>
<reference evidence="1 2" key="1">
    <citation type="submission" date="2020-09" db="EMBL/GenBank/DDBJ databases">
        <title>Paenibacillus sp. CAU 1523 isolated from sand of Haeundae Beach.</title>
        <authorList>
            <person name="Kim W."/>
        </authorList>
    </citation>
    <scope>NUCLEOTIDE SEQUENCE [LARGE SCALE GENOMIC DNA]</scope>
    <source>
        <strain evidence="1 2">CAU 1523</strain>
    </source>
</reference>
<dbReference type="Proteomes" id="UP000634529">
    <property type="component" value="Unassembled WGS sequence"/>
</dbReference>
<evidence type="ECO:0000313" key="1">
    <source>
        <dbReference type="EMBL" id="MBD8497245.1"/>
    </source>
</evidence>
<proteinExistence type="predicted"/>
<dbReference type="NCBIfam" id="NF033691">
    <property type="entry name" value="immunity_MafI"/>
    <property type="match status" value="1"/>
</dbReference>
<comment type="caution">
    <text evidence="1">The sequence shown here is derived from an EMBL/GenBank/DDBJ whole genome shotgun (WGS) entry which is preliminary data.</text>
</comment>
<protein>
    <submittedName>
        <fullName evidence="1">MafI family immunity protein</fullName>
    </submittedName>
</protein>
<gene>
    <name evidence="1" type="ORF">IFO66_02900</name>
</gene>
<sequence length="87" mass="10700">MITEDRIRILMNLLIEKLKEEEIQEIYEYLNHNEWGIAYENLVSITLSRKIIINEYIFKYLIKLRNDMKIEINENEMIQLKQLINKQ</sequence>
<name>A0ABR9AT07_9BACL</name>
<dbReference type="InterPro" id="IPR047880">
    <property type="entry name" value="MafI-like"/>
</dbReference>
<accession>A0ABR9AT07</accession>
<evidence type="ECO:0000313" key="2">
    <source>
        <dbReference type="Proteomes" id="UP000634529"/>
    </source>
</evidence>